<name>A0ABD7HMM7_9MYCO</name>
<sequence length="229" mass="25501">MSAPASVVTEPYTWESCVEVSCTRCTVKFRDEDGGAVVHFGSVLEALRSLAHHEWDVIEAGPRCPACVEEAAAARPTLFVRERCLFCEPPLLWDGPLPEQCECAKAPQTHYESVPFISVASRGFRVSQCLTLWCQECDEPFGREGGAAHLDSMDRARSSARKQGWRATDTALVCRTCRVRAICARRGHLNDSQLAWTARDEQLMSYCPRCADDYPATPVPSCDERRRSA</sequence>
<reference evidence="1 2" key="1">
    <citation type="submission" date="2018-08" db="EMBL/GenBank/DDBJ databases">
        <title>Linezolid Resistance in Mycobacterium abscessus: MIC Distribution and Comprehensive Investigation of Resistance Mechanisms.</title>
        <authorList>
            <person name="Ye M."/>
            <person name="Xu L."/>
            <person name="Zou Y."/>
            <person name="Li B."/>
            <person name="Guo Q."/>
            <person name="Zhang Y."/>
            <person name="Zhan M."/>
            <person name="Xu B."/>
            <person name="Yu F."/>
            <person name="Zhang Z."/>
            <person name="Chu H."/>
        </authorList>
    </citation>
    <scope>NUCLEOTIDE SEQUENCE [LARGE SCALE GENOMIC DNA]</scope>
    <source>
        <strain evidence="1 2">G143</strain>
    </source>
</reference>
<evidence type="ECO:0000313" key="2">
    <source>
        <dbReference type="Proteomes" id="UP000284557"/>
    </source>
</evidence>
<protein>
    <submittedName>
        <fullName evidence="1">Uncharacterized protein</fullName>
    </submittedName>
</protein>
<evidence type="ECO:0000313" key="1">
    <source>
        <dbReference type="EMBL" id="RIT36761.1"/>
    </source>
</evidence>
<organism evidence="1 2">
    <name type="scientific">Mycobacteroides abscessus</name>
    <dbReference type="NCBI Taxonomy" id="36809"/>
    <lineage>
        <taxon>Bacteria</taxon>
        <taxon>Bacillati</taxon>
        <taxon>Actinomycetota</taxon>
        <taxon>Actinomycetes</taxon>
        <taxon>Mycobacteriales</taxon>
        <taxon>Mycobacteriaceae</taxon>
        <taxon>Mycobacteroides</taxon>
    </lineage>
</organism>
<gene>
    <name evidence="1" type="ORF">D2E76_16005</name>
</gene>
<dbReference type="AlphaFoldDB" id="A0ABD7HMM7"/>
<proteinExistence type="predicted"/>
<dbReference type="Proteomes" id="UP000284557">
    <property type="component" value="Unassembled WGS sequence"/>
</dbReference>
<dbReference type="EMBL" id="QXBN01000012">
    <property type="protein sequence ID" value="RIT36761.1"/>
    <property type="molecule type" value="Genomic_DNA"/>
</dbReference>
<dbReference type="RefSeq" id="WP_119596417.1">
    <property type="nucleotide sequence ID" value="NZ_QXBN01000012.1"/>
</dbReference>
<comment type="caution">
    <text evidence="1">The sequence shown here is derived from an EMBL/GenBank/DDBJ whole genome shotgun (WGS) entry which is preliminary data.</text>
</comment>
<accession>A0ABD7HMM7</accession>